<evidence type="ECO:0000256" key="3">
    <source>
        <dbReference type="ARBA" id="ARBA00022801"/>
    </source>
</evidence>
<dbReference type="Pfam" id="PF16113">
    <property type="entry name" value="ECH_2"/>
    <property type="match status" value="1"/>
</dbReference>
<name>A0A381Z5R9_9ZZZZ</name>
<reference evidence="5" key="1">
    <citation type="submission" date="2018-05" db="EMBL/GenBank/DDBJ databases">
        <authorList>
            <person name="Lanie J.A."/>
            <person name="Ng W.-L."/>
            <person name="Kazmierczak K.M."/>
            <person name="Andrzejewski T.M."/>
            <person name="Davidsen T.M."/>
            <person name="Wayne K.J."/>
            <person name="Tettelin H."/>
            <person name="Glass J.I."/>
            <person name="Rusch D."/>
            <person name="Podicherti R."/>
            <person name="Tsui H.-C.T."/>
            <person name="Winkler M.E."/>
        </authorList>
    </citation>
    <scope>NUCLEOTIDE SEQUENCE</scope>
</reference>
<dbReference type="EMBL" id="UINC01020073">
    <property type="protein sequence ID" value="SVA84645.1"/>
    <property type="molecule type" value="Genomic_DNA"/>
</dbReference>
<dbReference type="Gene3D" id="3.90.226.10">
    <property type="entry name" value="2-enoyl-CoA Hydratase, Chain A, domain 1"/>
    <property type="match status" value="1"/>
</dbReference>
<accession>A0A381Z5R9</accession>
<dbReference type="PANTHER" id="PTHR43176">
    <property type="entry name" value="3-HYDROXYISOBUTYRYL-COA HYDROLASE-RELATED"/>
    <property type="match status" value="1"/>
</dbReference>
<dbReference type="CDD" id="cd06558">
    <property type="entry name" value="crotonase-like"/>
    <property type="match status" value="1"/>
</dbReference>
<evidence type="ECO:0000259" key="4">
    <source>
        <dbReference type="Pfam" id="PF16113"/>
    </source>
</evidence>
<feature type="domain" description="Enoyl-CoA hydratase/isomerase" evidence="4">
    <location>
        <begin position="1"/>
        <end position="266"/>
    </location>
</feature>
<dbReference type="InterPro" id="IPR029045">
    <property type="entry name" value="ClpP/crotonase-like_dom_sf"/>
</dbReference>
<dbReference type="AlphaFoldDB" id="A0A381Z5R9"/>
<dbReference type="GO" id="GO:0003860">
    <property type="term" value="F:3-hydroxyisobutyryl-CoA hydrolase activity"/>
    <property type="evidence" value="ECO:0007669"/>
    <property type="project" value="UniProtKB-EC"/>
</dbReference>
<proteinExistence type="predicted"/>
<keyword evidence="3" id="KW-0378">Hydrolase</keyword>
<dbReference type="PANTHER" id="PTHR43176:SF3">
    <property type="entry name" value="3-HYDROXYISOBUTYRYL-COA HYDROLASE, MITOCHONDRIAL"/>
    <property type="match status" value="1"/>
</dbReference>
<dbReference type="EC" id="3.1.2.4" evidence="2"/>
<gene>
    <name evidence="5" type="ORF">METZ01_LOCUS137499</name>
</gene>
<evidence type="ECO:0000256" key="2">
    <source>
        <dbReference type="ARBA" id="ARBA00011915"/>
    </source>
</evidence>
<dbReference type="InterPro" id="IPR032259">
    <property type="entry name" value="HIBYL-CoA-H"/>
</dbReference>
<comment type="catalytic activity">
    <reaction evidence="1">
        <text>3-hydroxy-2-methylpropanoyl-CoA + H2O = 3-hydroxy-2-methylpropanoate + CoA + H(+)</text>
        <dbReference type="Rhea" id="RHEA:20888"/>
        <dbReference type="ChEBI" id="CHEBI:11805"/>
        <dbReference type="ChEBI" id="CHEBI:15377"/>
        <dbReference type="ChEBI" id="CHEBI:15378"/>
        <dbReference type="ChEBI" id="CHEBI:57287"/>
        <dbReference type="ChEBI" id="CHEBI:57340"/>
        <dbReference type="EC" id="3.1.2.4"/>
    </reaction>
</comment>
<protein>
    <recommendedName>
        <fullName evidence="2">3-hydroxyisobutyryl-CoA hydrolase</fullName>
        <ecNumber evidence="2">3.1.2.4</ecNumber>
    </recommendedName>
</protein>
<evidence type="ECO:0000256" key="1">
    <source>
        <dbReference type="ARBA" id="ARBA00001709"/>
    </source>
</evidence>
<organism evidence="5">
    <name type="scientific">marine metagenome</name>
    <dbReference type="NCBI Taxonomy" id="408172"/>
    <lineage>
        <taxon>unclassified sequences</taxon>
        <taxon>metagenomes</taxon>
        <taxon>ecological metagenomes</taxon>
    </lineage>
</organism>
<dbReference type="InterPro" id="IPR045004">
    <property type="entry name" value="ECH_dom"/>
</dbReference>
<sequence length="266" mass="30098">MAVDFLEILSKWKTTHFIKRVLLLGEGKAFCAGGDVKSLFSSSNKNILKETFFQKEYTLNYNINEFPKDYLSVWNGLVMGGGVGLSIYGNYRLATEKAKFAMPETAIGFFPDVGGSYFLSQLKNGIGAYLGLTGKVLNVRDMIDLGIATHYLHSEELSKTIVEYIKNGNINSSSYYPEMSSEITENKNFIEDTFQNNLSEIMKKLKNSKEEFGQKIYNHLLSRCPMSLAVSIKLINNAKSKSLKECLEIEYQLSQHMVYRNDFNNG</sequence>
<dbReference type="GO" id="GO:0006574">
    <property type="term" value="P:L-valine catabolic process"/>
    <property type="evidence" value="ECO:0007669"/>
    <property type="project" value="TreeGrafter"/>
</dbReference>
<dbReference type="SUPFAM" id="SSF52096">
    <property type="entry name" value="ClpP/crotonase"/>
    <property type="match status" value="1"/>
</dbReference>
<evidence type="ECO:0000313" key="5">
    <source>
        <dbReference type="EMBL" id="SVA84645.1"/>
    </source>
</evidence>
<feature type="non-terminal residue" evidence="5">
    <location>
        <position position="266"/>
    </location>
</feature>